<keyword evidence="2 6" id="KW-0645">Protease</keyword>
<dbReference type="RefSeq" id="XP_031777968.1">
    <property type="nucleotide sequence ID" value="XM_031922108.1"/>
</dbReference>
<dbReference type="InterPro" id="IPR001254">
    <property type="entry name" value="Trypsin_dom"/>
</dbReference>
<dbReference type="SMR" id="A0A7M7Q196"/>
<evidence type="ECO:0000256" key="1">
    <source>
        <dbReference type="ARBA" id="ARBA00007664"/>
    </source>
</evidence>
<dbReference type="InterPro" id="IPR050430">
    <property type="entry name" value="Peptidase_S1"/>
</dbReference>
<accession>A0A7M7Q196</accession>
<comment type="similarity">
    <text evidence="1">Belongs to the peptidase S1 family.</text>
</comment>
<dbReference type="KEGG" id="nvi:107980553"/>
<dbReference type="InParanoid" id="A0A7M7Q196"/>
<evidence type="ECO:0000313" key="10">
    <source>
        <dbReference type="Proteomes" id="UP000002358"/>
    </source>
</evidence>
<proteinExistence type="inferred from homology"/>
<dbReference type="GO" id="GO:0006508">
    <property type="term" value="P:proteolysis"/>
    <property type="evidence" value="ECO:0007669"/>
    <property type="project" value="UniProtKB-KW"/>
</dbReference>
<dbReference type="InterPro" id="IPR009003">
    <property type="entry name" value="Peptidase_S1_PA"/>
</dbReference>
<feature type="chain" id="PRO_5029787957" description="Peptidase S1 domain-containing protein" evidence="7">
    <location>
        <begin position="25"/>
        <end position="443"/>
    </location>
</feature>
<evidence type="ECO:0000256" key="7">
    <source>
        <dbReference type="SAM" id="SignalP"/>
    </source>
</evidence>
<dbReference type="Gene3D" id="2.40.10.10">
    <property type="entry name" value="Trypsin-like serine proteases"/>
    <property type="match status" value="4"/>
</dbReference>
<evidence type="ECO:0000256" key="6">
    <source>
        <dbReference type="RuleBase" id="RU363034"/>
    </source>
</evidence>
<dbReference type="InterPro" id="IPR018114">
    <property type="entry name" value="TRYPSIN_HIS"/>
</dbReference>
<reference evidence="9" key="1">
    <citation type="submission" date="2021-01" db="UniProtKB">
        <authorList>
            <consortium name="EnsemblMetazoa"/>
        </authorList>
    </citation>
    <scope>IDENTIFICATION</scope>
</reference>
<dbReference type="SMART" id="SM00020">
    <property type="entry name" value="Tryp_SPc"/>
    <property type="match status" value="2"/>
</dbReference>
<keyword evidence="3 6" id="KW-0378">Hydrolase</keyword>
<dbReference type="PRINTS" id="PR00722">
    <property type="entry name" value="CHYMOTRYPSIN"/>
</dbReference>
<dbReference type="PROSITE" id="PS00134">
    <property type="entry name" value="TRYPSIN_HIS"/>
    <property type="match status" value="1"/>
</dbReference>
<feature type="signal peptide" evidence="7">
    <location>
        <begin position="1"/>
        <end position="24"/>
    </location>
</feature>
<sequence>MRRLGLLFCFFGITTLLQIGDVSARTVRIIGGDYSVKGQFPYLVSIQTSGQHHCGGSIVADQYILRAAHCLINDNNIAPYKAYRVVFDRLKQRLTLGGNSVLQMVRLPRSGDSYAGCTAVISGYGYTSIEMEFDPTTRRKVEVTIEKNNYLIYPGQICGQVKQEDRLHQGICSGDSGGPLIVDHVQFGVVSFSPIGCDEFEMASTYTRVSQYLLFIDTVINGKMSGELNRTGTCGGGIIGDRFVLTAAHCVVNESGDFYKGDYKVVAGSIDLTVVHGVSISVEKAYVPSSYRSINSPNDIAVLKDYTGQKAVITGYGYTWINTIFDWIELEGGTDYKLKYSNVTIVSHDECNSESVFVKVNRRMQICGQMEQRDPSNPKGVCSGDSGGPLVIGNTVIGVVHSSPGGCNENHGSTIYTRVSTFLPFIAQAIEDRASPNIRVFHY</sequence>
<name>A0A7M7Q196_NASVI</name>
<dbReference type="PROSITE" id="PS00135">
    <property type="entry name" value="TRYPSIN_SER"/>
    <property type="match status" value="2"/>
</dbReference>
<keyword evidence="7" id="KW-0732">Signal</keyword>
<evidence type="ECO:0000313" key="9">
    <source>
        <dbReference type="EnsemblMetazoa" id="XP_031777968"/>
    </source>
</evidence>
<dbReference type="GeneID" id="107980553"/>
<keyword evidence="4 6" id="KW-0720">Serine protease</keyword>
<dbReference type="EnsemblMetazoa" id="XM_031922108">
    <property type="protein sequence ID" value="XP_031777968"/>
    <property type="gene ID" value="LOC107980553"/>
</dbReference>
<dbReference type="PROSITE" id="PS50240">
    <property type="entry name" value="TRYPSIN_DOM"/>
    <property type="match status" value="1"/>
</dbReference>
<dbReference type="GO" id="GO:0004252">
    <property type="term" value="F:serine-type endopeptidase activity"/>
    <property type="evidence" value="ECO:0007669"/>
    <property type="project" value="InterPro"/>
</dbReference>
<evidence type="ECO:0000256" key="4">
    <source>
        <dbReference type="ARBA" id="ARBA00022825"/>
    </source>
</evidence>
<dbReference type="InterPro" id="IPR043504">
    <property type="entry name" value="Peptidase_S1_PA_chymotrypsin"/>
</dbReference>
<evidence type="ECO:0000256" key="5">
    <source>
        <dbReference type="ARBA" id="ARBA00023157"/>
    </source>
</evidence>
<keyword evidence="10" id="KW-1185">Reference proteome</keyword>
<dbReference type="AlphaFoldDB" id="A0A7M7Q196"/>
<dbReference type="PANTHER" id="PTHR24276">
    <property type="entry name" value="POLYSERASE-RELATED"/>
    <property type="match status" value="1"/>
</dbReference>
<dbReference type="PANTHER" id="PTHR24276:SF98">
    <property type="entry name" value="FI18310P1-RELATED"/>
    <property type="match status" value="1"/>
</dbReference>
<keyword evidence="5" id="KW-1015">Disulfide bond</keyword>
<evidence type="ECO:0000259" key="8">
    <source>
        <dbReference type="PROSITE" id="PS50240"/>
    </source>
</evidence>
<dbReference type="CDD" id="cd00190">
    <property type="entry name" value="Tryp_SPc"/>
    <property type="match status" value="1"/>
</dbReference>
<dbReference type="InterPro" id="IPR001314">
    <property type="entry name" value="Peptidase_S1A"/>
</dbReference>
<dbReference type="Pfam" id="PF00089">
    <property type="entry name" value="Trypsin"/>
    <property type="match status" value="3"/>
</dbReference>
<dbReference type="Proteomes" id="UP000002358">
    <property type="component" value="Chromosome 1"/>
</dbReference>
<dbReference type="OrthoDB" id="8440449at2759"/>
<evidence type="ECO:0000256" key="3">
    <source>
        <dbReference type="ARBA" id="ARBA00022801"/>
    </source>
</evidence>
<organism evidence="9 10">
    <name type="scientific">Nasonia vitripennis</name>
    <name type="common">Parasitic wasp</name>
    <dbReference type="NCBI Taxonomy" id="7425"/>
    <lineage>
        <taxon>Eukaryota</taxon>
        <taxon>Metazoa</taxon>
        <taxon>Ecdysozoa</taxon>
        <taxon>Arthropoda</taxon>
        <taxon>Hexapoda</taxon>
        <taxon>Insecta</taxon>
        <taxon>Pterygota</taxon>
        <taxon>Neoptera</taxon>
        <taxon>Endopterygota</taxon>
        <taxon>Hymenoptera</taxon>
        <taxon>Apocrita</taxon>
        <taxon>Proctotrupomorpha</taxon>
        <taxon>Chalcidoidea</taxon>
        <taxon>Pteromalidae</taxon>
        <taxon>Pteromalinae</taxon>
        <taxon>Nasonia</taxon>
    </lineage>
</organism>
<protein>
    <recommendedName>
        <fullName evidence="8">Peptidase S1 domain-containing protein</fullName>
    </recommendedName>
</protein>
<feature type="domain" description="Peptidase S1" evidence="8">
    <location>
        <begin position="29"/>
        <end position="431"/>
    </location>
</feature>
<dbReference type="SUPFAM" id="SSF50494">
    <property type="entry name" value="Trypsin-like serine proteases"/>
    <property type="match status" value="2"/>
</dbReference>
<evidence type="ECO:0000256" key="2">
    <source>
        <dbReference type="ARBA" id="ARBA00022670"/>
    </source>
</evidence>
<dbReference type="InterPro" id="IPR033116">
    <property type="entry name" value="TRYPSIN_SER"/>
</dbReference>